<reference evidence="2" key="1">
    <citation type="journal article" date="2009" name="Genome Res.">
        <title>Comparative genomic analyses of the human fungal pathogens Coccidioides and their relatives.</title>
        <authorList>
            <person name="Sharpton T.J."/>
            <person name="Stajich J.E."/>
            <person name="Rounsley S.D."/>
            <person name="Gardner M.J."/>
            <person name="Wortman J.R."/>
            <person name="Jordar V.S."/>
            <person name="Maiti R."/>
            <person name="Kodira C.D."/>
            <person name="Neafsey D.E."/>
            <person name="Zeng Q."/>
            <person name="Hung C.-Y."/>
            <person name="McMahan C."/>
            <person name="Muszewska A."/>
            <person name="Grynberg M."/>
            <person name="Mandel M.A."/>
            <person name="Kellner E.M."/>
            <person name="Barker B.M."/>
            <person name="Galgiani J.N."/>
            <person name="Orbach M.J."/>
            <person name="Kirkland T.N."/>
            <person name="Cole G.T."/>
            <person name="Henn M.R."/>
            <person name="Birren B.W."/>
            <person name="Taylor J.W."/>
        </authorList>
    </citation>
    <scope>NUCLEOTIDE SEQUENCE [LARGE SCALE GENOMIC DNA]</scope>
    <source>
        <strain evidence="2">RS</strain>
    </source>
</reference>
<keyword evidence="2" id="KW-1185">Reference proteome</keyword>
<sequence length="168" mass="18297">MPQYGVLEDRLALLLDPVQGPHVSNEKGLGGPAAWGACQPKGLKCPSDPWEKTAVSRHWGFTVGDSRWNVSCELGRVVMAVFPKDAMADDGWASAFAVSATTHRSAKAMDAVLRAISRCERRLDLHFDLIARNAPRARALGSPEADYPLAWFYISTTNKKGGMVTLSQ</sequence>
<dbReference type="EMBL" id="GG704914">
    <property type="protein sequence ID" value="KJF61059.1"/>
    <property type="molecule type" value="Genomic_DNA"/>
</dbReference>
<dbReference type="Proteomes" id="UP000001261">
    <property type="component" value="Unassembled WGS sequence"/>
</dbReference>
<dbReference type="InParanoid" id="A0A0D8JV77"/>
<dbReference type="KEGG" id="cim:CIMG_13399"/>
<dbReference type="RefSeq" id="XP_004446113.1">
    <property type="nucleotide sequence ID" value="XM_004446056.1"/>
</dbReference>
<dbReference type="GeneID" id="24165026"/>
<protein>
    <submittedName>
        <fullName evidence="1">Uncharacterized protein</fullName>
    </submittedName>
</protein>
<reference evidence="2" key="2">
    <citation type="journal article" date="2010" name="Genome Res.">
        <title>Population genomic sequencing of Coccidioides fungi reveals recent hybridization and transposon control.</title>
        <authorList>
            <person name="Neafsey D.E."/>
            <person name="Barker B.M."/>
            <person name="Sharpton T.J."/>
            <person name="Stajich J.E."/>
            <person name="Park D.J."/>
            <person name="Whiston E."/>
            <person name="Hung C.-Y."/>
            <person name="McMahan C."/>
            <person name="White J."/>
            <person name="Sykes S."/>
            <person name="Heiman D."/>
            <person name="Young S."/>
            <person name="Zeng Q."/>
            <person name="Abouelleil A."/>
            <person name="Aftuck L."/>
            <person name="Bessette D."/>
            <person name="Brown A."/>
            <person name="FitzGerald M."/>
            <person name="Lui A."/>
            <person name="Macdonald J.P."/>
            <person name="Priest M."/>
            <person name="Orbach M.J."/>
            <person name="Galgiani J.N."/>
            <person name="Kirkland T.N."/>
            <person name="Cole G.T."/>
            <person name="Birren B.W."/>
            <person name="Henn M.R."/>
            <person name="Taylor J.W."/>
            <person name="Rounsley S.D."/>
        </authorList>
    </citation>
    <scope>GENOME REANNOTATION</scope>
    <source>
        <strain evidence="2">RS</strain>
    </source>
</reference>
<dbReference type="AlphaFoldDB" id="A0A0D8JV77"/>
<evidence type="ECO:0000313" key="2">
    <source>
        <dbReference type="Proteomes" id="UP000001261"/>
    </source>
</evidence>
<accession>A0A0D8JV77</accession>
<name>A0A0D8JV77_COCIM</name>
<proteinExistence type="predicted"/>
<organism evidence="1 2">
    <name type="scientific">Coccidioides immitis (strain RS)</name>
    <name type="common">Valley fever fungus</name>
    <dbReference type="NCBI Taxonomy" id="246410"/>
    <lineage>
        <taxon>Eukaryota</taxon>
        <taxon>Fungi</taxon>
        <taxon>Dikarya</taxon>
        <taxon>Ascomycota</taxon>
        <taxon>Pezizomycotina</taxon>
        <taxon>Eurotiomycetes</taxon>
        <taxon>Eurotiomycetidae</taxon>
        <taxon>Onygenales</taxon>
        <taxon>Onygenaceae</taxon>
        <taxon>Coccidioides</taxon>
    </lineage>
</organism>
<dbReference type="VEuPathDB" id="FungiDB:CIMG_13399"/>
<gene>
    <name evidence="1" type="ORF">CIMG_13399</name>
</gene>
<evidence type="ECO:0000313" key="1">
    <source>
        <dbReference type="EMBL" id="KJF61059.1"/>
    </source>
</evidence>